<feature type="domain" description="DUF4266" evidence="2">
    <location>
        <begin position="26"/>
        <end position="75"/>
    </location>
</feature>
<keyword evidence="1" id="KW-0732">Signal</keyword>
<dbReference type="InterPro" id="IPR025362">
    <property type="entry name" value="DUF4266"/>
</dbReference>
<dbReference type="AlphaFoldDB" id="A0A6M0JVZ7"/>
<accession>A0A6M0JVZ7</accession>
<dbReference type="EMBL" id="JAAIJQ010000016">
    <property type="protein sequence ID" value="NEV61712.1"/>
    <property type="molecule type" value="Genomic_DNA"/>
</dbReference>
<feature type="chain" id="PRO_5026947804" evidence="1">
    <location>
        <begin position="21"/>
        <end position="75"/>
    </location>
</feature>
<keyword evidence="4" id="KW-1185">Reference proteome</keyword>
<name>A0A6M0JVZ7_9GAMM</name>
<evidence type="ECO:0000313" key="4">
    <source>
        <dbReference type="Proteomes" id="UP000483379"/>
    </source>
</evidence>
<comment type="caution">
    <text evidence="3">The sequence shown here is derived from an EMBL/GenBank/DDBJ whole genome shotgun (WGS) entry which is preliminary data.</text>
</comment>
<dbReference type="Proteomes" id="UP000483379">
    <property type="component" value="Unassembled WGS sequence"/>
</dbReference>
<reference evidence="3 4" key="1">
    <citation type="submission" date="2020-02" db="EMBL/GenBank/DDBJ databases">
        <title>Genome sequences of Thiorhodococcus mannitoliphagus and Thiorhodococcus minor, purple sulfur photosynthetic bacteria in the gammaproteobacterial family, Chromatiaceae.</title>
        <authorList>
            <person name="Aviles F.A."/>
            <person name="Meyer T.E."/>
            <person name="Kyndt J.A."/>
        </authorList>
    </citation>
    <scope>NUCLEOTIDE SEQUENCE [LARGE SCALE GENOMIC DNA]</scope>
    <source>
        <strain evidence="3 4">DSM 11518</strain>
    </source>
</reference>
<evidence type="ECO:0000256" key="1">
    <source>
        <dbReference type="SAM" id="SignalP"/>
    </source>
</evidence>
<dbReference type="PROSITE" id="PS51257">
    <property type="entry name" value="PROKAR_LIPOPROTEIN"/>
    <property type="match status" value="1"/>
</dbReference>
<dbReference type="RefSeq" id="WP_164452188.1">
    <property type="nucleotide sequence ID" value="NZ_JAAIJQ010000016.1"/>
</dbReference>
<sequence length="75" mass="7894">MHSRHSALLPCGLGTLLSLAGCAMDVAPWERGNLARQEMALEPYPLEAVFRQHVFFSKEAVSGGYGIGGGGCGCN</sequence>
<proteinExistence type="predicted"/>
<feature type="signal peptide" evidence="1">
    <location>
        <begin position="1"/>
        <end position="20"/>
    </location>
</feature>
<dbReference type="Pfam" id="PF14086">
    <property type="entry name" value="DUF4266"/>
    <property type="match status" value="1"/>
</dbReference>
<organism evidence="3 4">
    <name type="scientific">Thiorhodococcus minor</name>
    <dbReference type="NCBI Taxonomy" id="57489"/>
    <lineage>
        <taxon>Bacteria</taxon>
        <taxon>Pseudomonadati</taxon>
        <taxon>Pseudomonadota</taxon>
        <taxon>Gammaproteobacteria</taxon>
        <taxon>Chromatiales</taxon>
        <taxon>Chromatiaceae</taxon>
        <taxon>Thiorhodococcus</taxon>
    </lineage>
</organism>
<protein>
    <submittedName>
        <fullName evidence="3">DUF4266 domain-containing protein</fullName>
    </submittedName>
</protein>
<gene>
    <name evidence="3" type="ORF">G3446_07380</name>
</gene>
<evidence type="ECO:0000259" key="2">
    <source>
        <dbReference type="Pfam" id="PF14086"/>
    </source>
</evidence>
<evidence type="ECO:0000313" key="3">
    <source>
        <dbReference type="EMBL" id="NEV61712.1"/>
    </source>
</evidence>